<comment type="catalytic activity">
    <reaction evidence="6">
        <text>pseudouridine(1915) in 23S rRNA + S-adenosyl-L-methionine = N(3)-methylpseudouridine(1915) in 23S rRNA + S-adenosyl-L-homocysteine + H(+)</text>
        <dbReference type="Rhea" id="RHEA:42752"/>
        <dbReference type="Rhea" id="RHEA-COMP:10221"/>
        <dbReference type="Rhea" id="RHEA-COMP:10222"/>
        <dbReference type="ChEBI" id="CHEBI:15378"/>
        <dbReference type="ChEBI" id="CHEBI:57856"/>
        <dbReference type="ChEBI" id="CHEBI:59789"/>
        <dbReference type="ChEBI" id="CHEBI:65314"/>
        <dbReference type="ChEBI" id="CHEBI:74486"/>
        <dbReference type="EC" id="2.1.1.177"/>
    </reaction>
</comment>
<dbReference type="InterPro" id="IPR003742">
    <property type="entry name" value="RlmH-like"/>
</dbReference>
<dbReference type="InParanoid" id="A0A140L7M9"/>
<evidence type="ECO:0000313" key="8">
    <source>
        <dbReference type="Proteomes" id="UP000070427"/>
    </source>
</evidence>
<comment type="subcellular location">
    <subcellularLocation>
        <location evidence="6">Cytoplasm</location>
    </subcellularLocation>
</comment>
<dbReference type="RefSeq" id="WP_066353704.1">
    <property type="nucleotide sequence ID" value="NZ_LOED01000019.1"/>
</dbReference>
<protein>
    <recommendedName>
        <fullName evidence="6">Ribosomal RNA large subunit methyltransferase H</fullName>
        <ecNumber evidence="6">2.1.1.177</ecNumber>
    </recommendedName>
    <alternativeName>
        <fullName evidence="6">23S rRNA (pseudouridine1915-N3)-methyltransferase</fullName>
    </alternativeName>
    <alternativeName>
        <fullName evidence="6">23S rRNA m3Psi1915 methyltransferase</fullName>
    </alternativeName>
    <alternativeName>
        <fullName evidence="6">rRNA (pseudouridine-N3-)-methyltransferase RlmH</fullName>
    </alternativeName>
</protein>
<dbReference type="PATRIC" id="fig|520764.3.peg.1703"/>
<dbReference type="STRING" id="520764.AN618_15850"/>
<feature type="binding site" evidence="6">
    <location>
        <position position="76"/>
    </location>
    <ligand>
        <name>S-adenosyl-L-methionine</name>
        <dbReference type="ChEBI" id="CHEBI:59789"/>
    </ligand>
</feature>
<evidence type="ECO:0000256" key="1">
    <source>
        <dbReference type="ARBA" id="ARBA00022552"/>
    </source>
</evidence>
<dbReference type="Gene3D" id="3.40.1280.10">
    <property type="match status" value="1"/>
</dbReference>
<dbReference type="PANTHER" id="PTHR33603:SF1">
    <property type="entry name" value="RIBOSOMAL RNA LARGE SUBUNIT METHYLTRANSFERASE H"/>
    <property type="match status" value="1"/>
</dbReference>
<dbReference type="FunCoup" id="A0A140L7M9">
    <property type="interactions" value="163"/>
</dbReference>
<name>A0A140L7M9_9FIRM</name>
<evidence type="ECO:0000256" key="3">
    <source>
        <dbReference type="ARBA" id="ARBA00022679"/>
    </source>
</evidence>
<comment type="caution">
    <text evidence="7">The sequence shown here is derived from an EMBL/GenBank/DDBJ whole genome shotgun (WGS) entry which is preliminary data.</text>
</comment>
<dbReference type="OrthoDB" id="9806643at2"/>
<dbReference type="SUPFAM" id="SSF75217">
    <property type="entry name" value="alpha/beta knot"/>
    <property type="match status" value="1"/>
</dbReference>
<sequence>MNITIIAVGKIKESYLREGIKEYEKRLKAYCTLRIIEIDEERAPETLVPAEREKVLKREGERILGKIPRQGFKIALCIEGERFSSEGMAEKVKDLALRGISDITFVIGGSLGLSDEVKKACDMRLSFSDFTLPHQLMRLVLLEQIYRWFKIIRGEPYHK</sequence>
<accession>A0A140L7M9</accession>
<reference evidence="7 8" key="1">
    <citation type="submission" date="2015-12" db="EMBL/GenBank/DDBJ databases">
        <title>Draft genome sequnece of Fervidicola ferrireducens strain Y170.</title>
        <authorList>
            <person name="Patel B.K."/>
        </authorList>
    </citation>
    <scope>NUCLEOTIDE SEQUENCE [LARGE SCALE GENOMIC DNA]</scope>
    <source>
        <strain evidence="7 8">Y170</strain>
    </source>
</reference>
<dbReference type="EC" id="2.1.1.177" evidence="6"/>
<organism evidence="7 8">
    <name type="scientific">Fervidicola ferrireducens</name>
    <dbReference type="NCBI Taxonomy" id="520764"/>
    <lineage>
        <taxon>Bacteria</taxon>
        <taxon>Bacillati</taxon>
        <taxon>Bacillota</taxon>
        <taxon>Clostridia</taxon>
        <taxon>Thermosediminibacterales</taxon>
        <taxon>Thermosediminibacteraceae</taxon>
        <taxon>Fervidicola</taxon>
    </lineage>
</organism>
<keyword evidence="8" id="KW-1185">Reference proteome</keyword>
<evidence type="ECO:0000256" key="2">
    <source>
        <dbReference type="ARBA" id="ARBA00022603"/>
    </source>
</evidence>
<dbReference type="InterPro" id="IPR029026">
    <property type="entry name" value="tRNA_m1G_MTases_N"/>
</dbReference>
<dbReference type="GO" id="GO:0005737">
    <property type="term" value="C:cytoplasm"/>
    <property type="evidence" value="ECO:0007669"/>
    <property type="project" value="UniProtKB-SubCell"/>
</dbReference>
<comment type="subunit">
    <text evidence="6">Homodimer.</text>
</comment>
<evidence type="ECO:0000313" key="7">
    <source>
        <dbReference type="EMBL" id="KXG76554.1"/>
    </source>
</evidence>
<feature type="binding site" evidence="6">
    <location>
        <position position="108"/>
    </location>
    <ligand>
        <name>S-adenosyl-L-methionine</name>
        <dbReference type="ChEBI" id="CHEBI:59789"/>
    </ligand>
</feature>
<evidence type="ECO:0000256" key="6">
    <source>
        <dbReference type="HAMAP-Rule" id="MF_00658"/>
    </source>
</evidence>
<dbReference type="CDD" id="cd18081">
    <property type="entry name" value="RlmH-like"/>
    <property type="match status" value="1"/>
</dbReference>
<keyword evidence="3 6" id="KW-0808">Transferase</keyword>
<proteinExistence type="inferred from homology"/>
<dbReference type="GO" id="GO:0070038">
    <property type="term" value="F:rRNA (pseudouridine-N3-)-methyltransferase activity"/>
    <property type="evidence" value="ECO:0007669"/>
    <property type="project" value="UniProtKB-UniRule"/>
</dbReference>
<evidence type="ECO:0000256" key="5">
    <source>
        <dbReference type="ARBA" id="ARBA00038303"/>
    </source>
</evidence>
<dbReference type="NCBIfam" id="NF000985">
    <property type="entry name" value="PRK00103.1-3"/>
    <property type="match status" value="1"/>
</dbReference>
<dbReference type="InterPro" id="IPR029028">
    <property type="entry name" value="Alpha/beta_knot_MTases"/>
</dbReference>
<comment type="function">
    <text evidence="6">Specifically methylates the pseudouridine at position 1915 (m3Psi1915) in 23S rRNA.</text>
</comment>
<dbReference type="Pfam" id="PF02590">
    <property type="entry name" value="SPOUT_MTase"/>
    <property type="match status" value="1"/>
</dbReference>
<keyword evidence="1 6" id="KW-0698">rRNA processing</keyword>
<dbReference type="PIRSF" id="PIRSF004505">
    <property type="entry name" value="MT_bac"/>
    <property type="match status" value="1"/>
</dbReference>
<keyword evidence="2 6" id="KW-0489">Methyltransferase</keyword>
<keyword evidence="4 6" id="KW-0949">S-adenosyl-L-methionine</keyword>
<dbReference type="AlphaFoldDB" id="A0A140L7M9"/>
<dbReference type="EMBL" id="LOED01000019">
    <property type="protein sequence ID" value="KXG76554.1"/>
    <property type="molecule type" value="Genomic_DNA"/>
</dbReference>
<comment type="caution">
    <text evidence="6">Lacks conserved residue(s) required for the propagation of feature annotation.</text>
</comment>
<gene>
    <name evidence="6 7" type="primary">rlmH</name>
    <name evidence="7" type="ORF">AN618_15850</name>
</gene>
<dbReference type="HAMAP" id="MF_00658">
    <property type="entry name" value="23SrRNA_methyltr_H"/>
    <property type="match status" value="1"/>
</dbReference>
<keyword evidence="6" id="KW-0963">Cytoplasm</keyword>
<dbReference type="Proteomes" id="UP000070427">
    <property type="component" value="Unassembled WGS sequence"/>
</dbReference>
<evidence type="ECO:0000256" key="4">
    <source>
        <dbReference type="ARBA" id="ARBA00022691"/>
    </source>
</evidence>
<dbReference type="NCBIfam" id="TIGR00246">
    <property type="entry name" value="tRNA_RlmH_YbeA"/>
    <property type="match status" value="1"/>
</dbReference>
<comment type="similarity">
    <text evidence="5 6">Belongs to the RNA methyltransferase RlmH family.</text>
</comment>
<dbReference type="PANTHER" id="PTHR33603">
    <property type="entry name" value="METHYLTRANSFERASE"/>
    <property type="match status" value="1"/>
</dbReference>